<reference evidence="2" key="1">
    <citation type="submission" date="2014-09" db="EMBL/GenBank/DDBJ databases">
        <authorList>
            <person name="Mudge J."/>
            <person name="Ramaraj T."/>
            <person name="Lindquist I.E."/>
            <person name="Bharti A.K."/>
            <person name="Sundararajan A."/>
            <person name="Cameron C.T."/>
            <person name="Woodward J.E."/>
            <person name="May G.D."/>
            <person name="Brubaker C."/>
            <person name="Broadhvest J."/>
            <person name="Wilkins T.A."/>
        </authorList>
    </citation>
    <scope>NUCLEOTIDE SEQUENCE</scope>
    <source>
        <strain evidence="2">cv. AKA8401</strain>
    </source>
</reference>
<evidence type="ECO:0000313" key="1">
    <source>
        <dbReference type="EMBL" id="KHG04897.1"/>
    </source>
</evidence>
<sequence length="38" mass="4467">MRRRVAIRGQRCLWRGKAVRGRGAWRAWKPLWSMEAGG</sequence>
<proteinExistence type="predicted"/>
<dbReference type="Proteomes" id="UP000032142">
    <property type="component" value="Unassembled WGS sequence"/>
</dbReference>
<gene>
    <name evidence="1" type="ORF">F383_28889</name>
</gene>
<dbReference type="EMBL" id="JRRC01420182">
    <property type="protein sequence ID" value="KHG04897.1"/>
    <property type="molecule type" value="Genomic_DNA"/>
</dbReference>
<comment type="caution">
    <text evidence="1">The sequence shown here is derived from an EMBL/GenBank/DDBJ whole genome shotgun (WGS) entry which is preliminary data.</text>
</comment>
<dbReference type="AlphaFoldDB" id="A0A0B0MX17"/>
<keyword evidence="2" id="KW-1185">Reference proteome</keyword>
<accession>A0A0B0MX17</accession>
<protein>
    <submittedName>
        <fullName evidence="1">Uncharacterized protein</fullName>
    </submittedName>
</protein>
<name>A0A0B0MX17_GOSAR</name>
<organism evidence="1 2">
    <name type="scientific">Gossypium arboreum</name>
    <name type="common">Tree cotton</name>
    <name type="synonym">Gossypium nanking</name>
    <dbReference type="NCBI Taxonomy" id="29729"/>
    <lineage>
        <taxon>Eukaryota</taxon>
        <taxon>Viridiplantae</taxon>
        <taxon>Streptophyta</taxon>
        <taxon>Embryophyta</taxon>
        <taxon>Tracheophyta</taxon>
        <taxon>Spermatophyta</taxon>
        <taxon>Magnoliopsida</taxon>
        <taxon>eudicotyledons</taxon>
        <taxon>Gunneridae</taxon>
        <taxon>Pentapetalae</taxon>
        <taxon>rosids</taxon>
        <taxon>malvids</taxon>
        <taxon>Malvales</taxon>
        <taxon>Malvaceae</taxon>
        <taxon>Malvoideae</taxon>
        <taxon>Gossypium</taxon>
    </lineage>
</organism>
<evidence type="ECO:0000313" key="2">
    <source>
        <dbReference type="Proteomes" id="UP000032142"/>
    </source>
</evidence>